<dbReference type="EMBL" id="FXZK01000004">
    <property type="protein sequence ID" value="SMY08406.1"/>
    <property type="molecule type" value="Genomic_DNA"/>
</dbReference>
<comment type="similarity">
    <text evidence="6">Belongs to the peroxiredoxin family. Prx5 subfamily.</text>
</comment>
<dbReference type="CDD" id="cd03013">
    <property type="entry name" value="PRX5_like"/>
    <property type="match status" value="1"/>
</dbReference>
<keyword evidence="9" id="KW-1185">Reference proteome</keyword>
<comment type="catalytic activity">
    <reaction evidence="6">
        <text>a hydroperoxide + 2 glutathione = an alcohol + glutathione disulfide + H2O</text>
        <dbReference type="Rhea" id="RHEA:62632"/>
        <dbReference type="ChEBI" id="CHEBI:15377"/>
        <dbReference type="ChEBI" id="CHEBI:30879"/>
        <dbReference type="ChEBI" id="CHEBI:35924"/>
        <dbReference type="ChEBI" id="CHEBI:57925"/>
        <dbReference type="ChEBI" id="CHEBI:58297"/>
        <dbReference type="EC" id="1.11.1.27"/>
    </reaction>
</comment>
<dbReference type="InterPro" id="IPR013766">
    <property type="entry name" value="Thioredoxin_domain"/>
</dbReference>
<keyword evidence="1 6" id="KW-0575">Peroxidase</keyword>
<dbReference type="InterPro" id="IPR013740">
    <property type="entry name" value="Redoxin"/>
</dbReference>
<evidence type="ECO:0000256" key="5">
    <source>
        <dbReference type="PIRSR" id="PIRSR637944-1"/>
    </source>
</evidence>
<dbReference type="OrthoDB" id="9800621at2"/>
<dbReference type="EC" id="1.11.1.27" evidence="6"/>
<feature type="domain" description="Thioredoxin" evidence="7">
    <location>
        <begin position="3"/>
        <end position="162"/>
    </location>
</feature>
<comment type="function">
    <text evidence="6">Thiol-specific peroxidase that catalyzes the reduction of hydrogen peroxide and organic hydroperoxides to water and alcohols, respectively. Plays a role in cell protection against oxidative stress by detoxifying peroxides.</text>
</comment>
<dbReference type="Pfam" id="PF08534">
    <property type="entry name" value="Redoxin"/>
    <property type="match status" value="1"/>
</dbReference>
<dbReference type="GO" id="GO:0008379">
    <property type="term" value="F:thioredoxin peroxidase activity"/>
    <property type="evidence" value="ECO:0007669"/>
    <property type="project" value="InterPro"/>
</dbReference>
<proteinExistence type="inferred from homology"/>
<dbReference type="AlphaFoldDB" id="A0A238LHH2"/>
<dbReference type="GO" id="GO:0042744">
    <property type="term" value="P:hydrogen peroxide catabolic process"/>
    <property type="evidence" value="ECO:0007669"/>
    <property type="project" value="TreeGrafter"/>
</dbReference>
<dbReference type="GO" id="GO:0045454">
    <property type="term" value="P:cell redox homeostasis"/>
    <property type="evidence" value="ECO:0007669"/>
    <property type="project" value="TreeGrafter"/>
</dbReference>
<dbReference type="PANTHER" id="PTHR10430">
    <property type="entry name" value="PEROXIREDOXIN"/>
    <property type="match status" value="1"/>
</dbReference>
<feature type="active site" description="Cysteine sulfenic acid (-SOH) intermediate" evidence="5">
    <location>
        <position position="49"/>
    </location>
</feature>
<dbReference type="PROSITE" id="PS51352">
    <property type="entry name" value="THIOREDOXIN_2"/>
    <property type="match status" value="1"/>
</dbReference>
<evidence type="ECO:0000313" key="9">
    <source>
        <dbReference type="Proteomes" id="UP000201613"/>
    </source>
</evidence>
<dbReference type="InterPro" id="IPR036249">
    <property type="entry name" value="Thioredoxin-like_sf"/>
</dbReference>
<dbReference type="Gene3D" id="3.40.30.10">
    <property type="entry name" value="Glutaredoxin"/>
    <property type="match status" value="1"/>
</dbReference>
<dbReference type="RefSeq" id="WP_093992693.1">
    <property type="nucleotide sequence ID" value="NZ_FXZK01000004.1"/>
</dbReference>
<keyword evidence="4 6" id="KW-0676">Redox-active center</keyword>
<dbReference type="GO" id="GO:0034599">
    <property type="term" value="P:cellular response to oxidative stress"/>
    <property type="evidence" value="ECO:0007669"/>
    <property type="project" value="InterPro"/>
</dbReference>
<accession>A0A238LHH2</accession>
<dbReference type="PANTHER" id="PTHR10430:SF16">
    <property type="entry name" value="PEROXIREDOXIN-5, MITOCHONDRIAL"/>
    <property type="match status" value="1"/>
</dbReference>
<evidence type="ECO:0000259" key="7">
    <source>
        <dbReference type="PROSITE" id="PS51352"/>
    </source>
</evidence>
<sequence length="162" mass="16671">MTITQGAALPDATLTAMGSDGPETVSLSDKVKGRKVVIFGLPGAFTGTCSTAHVPSFIRTKDAFAAKGVDEIICVSVNDPFVMGAWGESTGATAAGITMLGDADASFTKALGMNFTAPPVGLFDRSKRYSMMVEDGKVTILNEEGSPGECEISAGETLLGQI</sequence>
<dbReference type="SUPFAM" id="SSF52833">
    <property type="entry name" value="Thioredoxin-like"/>
    <property type="match status" value="1"/>
</dbReference>
<evidence type="ECO:0000256" key="1">
    <source>
        <dbReference type="ARBA" id="ARBA00022559"/>
    </source>
</evidence>
<evidence type="ECO:0000256" key="6">
    <source>
        <dbReference type="RuleBase" id="RU366011"/>
    </source>
</evidence>
<gene>
    <name evidence="8" type="ORF">LOM8899_02557</name>
</gene>
<dbReference type="FunFam" id="3.40.30.10:FF:000020">
    <property type="entry name" value="Peroxiredoxin"/>
    <property type="match status" value="1"/>
</dbReference>
<evidence type="ECO:0000256" key="3">
    <source>
        <dbReference type="ARBA" id="ARBA00023002"/>
    </source>
</evidence>
<organism evidence="8 9">
    <name type="scientific">Flavimaricola marinus</name>
    <dbReference type="NCBI Taxonomy" id="1819565"/>
    <lineage>
        <taxon>Bacteria</taxon>
        <taxon>Pseudomonadati</taxon>
        <taxon>Pseudomonadota</taxon>
        <taxon>Alphaproteobacteria</taxon>
        <taxon>Rhodobacterales</taxon>
        <taxon>Paracoccaceae</taxon>
        <taxon>Flavimaricola</taxon>
    </lineage>
</organism>
<dbReference type="GO" id="GO:0005737">
    <property type="term" value="C:cytoplasm"/>
    <property type="evidence" value="ECO:0007669"/>
    <property type="project" value="TreeGrafter"/>
</dbReference>
<evidence type="ECO:0000256" key="4">
    <source>
        <dbReference type="ARBA" id="ARBA00023284"/>
    </source>
</evidence>
<protein>
    <recommendedName>
        <fullName evidence="6">Glutathione-dependent peroxiredoxin</fullName>
        <ecNumber evidence="6">1.11.1.27</ecNumber>
    </recommendedName>
</protein>
<evidence type="ECO:0000313" key="8">
    <source>
        <dbReference type="EMBL" id="SMY08406.1"/>
    </source>
</evidence>
<dbReference type="InterPro" id="IPR037944">
    <property type="entry name" value="PRX5-like"/>
</dbReference>
<keyword evidence="3 6" id="KW-0560">Oxidoreductase</keyword>
<evidence type="ECO:0000256" key="2">
    <source>
        <dbReference type="ARBA" id="ARBA00022862"/>
    </source>
</evidence>
<dbReference type="Proteomes" id="UP000201613">
    <property type="component" value="Unassembled WGS sequence"/>
</dbReference>
<name>A0A238LHH2_9RHOB</name>
<keyword evidence="2 6" id="KW-0049">Antioxidant</keyword>
<reference evidence="8 9" key="1">
    <citation type="submission" date="2017-05" db="EMBL/GenBank/DDBJ databases">
        <authorList>
            <person name="Song R."/>
            <person name="Chenine A.L."/>
            <person name="Ruprecht R.M."/>
        </authorList>
    </citation>
    <scope>NUCLEOTIDE SEQUENCE [LARGE SCALE GENOMIC DNA]</scope>
    <source>
        <strain evidence="8 9">CECT 8899</strain>
    </source>
</reference>